<feature type="compositionally biased region" description="Polar residues" evidence="2">
    <location>
        <begin position="264"/>
        <end position="280"/>
    </location>
</feature>
<dbReference type="KEGG" id="ccos:Pan44_55610"/>
<gene>
    <name evidence="4" type="ORF">Pan44_55610</name>
</gene>
<feature type="transmembrane region" description="Helical" evidence="3">
    <location>
        <begin position="30"/>
        <end position="48"/>
    </location>
</feature>
<dbReference type="OrthoDB" id="10020386at2"/>
<reference evidence="4 5" key="1">
    <citation type="submission" date="2019-02" db="EMBL/GenBank/DDBJ databases">
        <title>Deep-cultivation of Planctomycetes and their phenomic and genomic characterization uncovers novel biology.</title>
        <authorList>
            <person name="Wiegand S."/>
            <person name="Jogler M."/>
            <person name="Boedeker C."/>
            <person name="Pinto D."/>
            <person name="Vollmers J."/>
            <person name="Rivas-Marin E."/>
            <person name="Kohn T."/>
            <person name="Peeters S.H."/>
            <person name="Heuer A."/>
            <person name="Rast P."/>
            <person name="Oberbeckmann S."/>
            <person name="Bunk B."/>
            <person name="Jeske O."/>
            <person name="Meyerdierks A."/>
            <person name="Storesund J.E."/>
            <person name="Kallscheuer N."/>
            <person name="Luecker S."/>
            <person name="Lage O.M."/>
            <person name="Pohl T."/>
            <person name="Merkel B.J."/>
            <person name="Hornburger P."/>
            <person name="Mueller R.-W."/>
            <person name="Bruemmer F."/>
            <person name="Labrenz M."/>
            <person name="Spormann A.M."/>
            <person name="Op den Camp H."/>
            <person name="Overmann J."/>
            <person name="Amann R."/>
            <person name="Jetten M.S.M."/>
            <person name="Mascher T."/>
            <person name="Medema M.H."/>
            <person name="Devos D.P."/>
            <person name="Kaster A.-K."/>
            <person name="Ovreas L."/>
            <person name="Rohde M."/>
            <person name="Galperin M.Y."/>
            <person name="Jogler C."/>
        </authorList>
    </citation>
    <scope>NUCLEOTIDE SEQUENCE [LARGE SCALE GENOMIC DNA]</scope>
    <source>
        <strain evidence="4 5">Pan44</strain>
    </source>
</reference>
<dbReference type="Proteomes" id="UP000315700">
    <property type="component" value="Chromosome"/>
</dbReference>
<keyword evidence="3" id="KW-1133">Transmembrane helix</keyword>
<evidence type="ECO:0008006" key="6">
    <source>
        <dbReference type="Google" id="ProtNLM"/>
    </source>
</evidence>
<dbReference type="EMBL" id="CP036271">
    <property type="protein sequence ID" value="QDT57492.1"/>
    <property type="molecule type" value="Genomic_DNA"/>
</dbReference>
<dbReference type="InParanoid" id="A0A517SMZ4"/>
<dbReference type="RefSeq" id="WP_145034836.1">
    <property type="nucleotide sequence ID" value="NZ_CP036271.1"/>
</dbReference>
<dbReference type="AlphaFoldDB" id="A0A517SMZ4"/>
<name>A0A517SMZ4_9PLAN</name>
<evidence type="ECO:0000256" key="3">
    <source>
        <dbReference type="SAM" id="Phobius"/>
    </source>
</evidence>
<sequence>MHNTTPVMDRAEVERIAYQAIGHQFRLPSLFSMLLLVVGFVLGHYVAARHTGELADRLEERITTLQEKIAALESGVPNPLPARSTAAAPAALTNDISFVDQSEESPFDSTPSNFHLAGMSETFDSTAADFTMMSHSFLGDMETASTATRAVIDDLRKAAEAERDACLAELQPYVERRLSVPAVTVVEVIETIYADQDRRLAAAINDAAAKATGLDPRDTSVKIFPPMSEEPGEPGAVTEEPELEPTPASHRFFPKPSAPKSMFFSPTVNRVPAPSTSAVDTESVLR</sequence>
<organism evidence="4 5">
    <name type="scientific">Caulifigura coniformis</name>
    <dbReference type="NCBI Taxonomy" id="2527983"/>
    <lineage>
        <taxon>Bacteria</taxon>
        <taxon>Pseudomonadati</taxon>
        <taxon>Planctomycetota</taxon>
        <taxon>Planctomycetia</taxon>
        <taxon>Planctomycetales</taxon>
        <taxon>Planctomycetaceae</taxon>
        <taxon>Caulifigura</taxon>
    </lineage>
</organism>
<keyword evidence="5" id="KW-1185">Reference proteome</keyword>
<accession>A0A517SMZ4</accession>
<feature type="region of interest" description="Disordered" evidence="2">
    <location>
        <begin position="225"/>
        <end position="286"/>
    </location>
</feature>
<evidence type="ECO:0000256" key="1">
    <source>
        <dbReference type="SAM" id="Coils"/>
    </source>
</evidence>
<evidence type="ECO:0000313" key="5">
    <source>
        <dbReference type="Proteomes" id="UP000315700"/>
    </source>
</evidence>
<keyword evidence="3" id="KW-0812">Transmembrane</keyword>
<evidence type="ECO:0000256" key="2">
    <source>
        <dbReference type="SAM" id="MobiDB-lite"/>
    </source>
</evidence>
<keyword evidence="3" id="KW-0472">Membrane</keyword>
<feature type="coiled-coil region" evidence="1">
    <location>
        <begin position="48"/>
        <end position="75"/>
    </location>
</feature>
<proteinExistence type="predicted"/>
<evidence type="ECO:0000313" key="4">
    <source>
        <dbReference type="EMBL" id="QDT57492.1"/>
    </source>
</evidence>
<protein>
    <recommendedName>
        <fullName evidence="6">Transmembrane protein</fullName>
    </recommendedName>
</protein>
<keyword evidence="1" id="KW-0175">Coiled coil</keyword>